<feature type="compositionally biased region" description="Polar residues" evidence="7">
    <location>
        <begin position="935"/>
        <end position="947"/>
    </location>
</feature>
<dbReference type="InterPro" id="IPR051413">
    <property type="entry name" value="K/Na_HCN_channel"/>
</dbReference>
<dbReference type="GO" id="GO:0005249">
    <property type="term" value="F:voltage-gated potassium channel activity"/>
    <property type="evidence" value="ECO:0007669"/>
    <property type="project" value="TreeGrafter"/>
</dbReference>
<proteinExistence type="predicted"/>
<dbReference type="GO" id="GO:0035725">
    <property type="term" value="P:sodium ion transmembrane transport"/>
    <property type="evidence" value="ECO:0007669"/>
    <property type="project" value="TreeGrafter"/>
</dbReference>
<keyword evidence="6 8" id="KW-0472">Membrane</keyword>
<evidence type="ECO:0000256" key="3">
    <source>
        <dbReference type="ARBA" id="ARBA00022692"/>
    </source>
</evidence>
<keyword evidence="4 8" id="KW-1133">Transmembrane helix</keyword>
<dbReference type="Gene3D" id="1.10.287.630">
    <property type="entry name" value="Helix hairpin bin"/>
    <property type="match status" value="1"/>
</dbReference>
<evidence type="ECO:0000256" key="8">
    <source>
        <dbReference type="SAM" id="Phobius"/>
    </source>
</evidence>
<evidence type="ECO:0000256" key="1">
    <source>
        <dbReference type="ARBA" id="ARBA00004141"/>
    </source>
</evidence>
<feature type="region of interest" description="Disordered" evidence="7">
    <location>
        <begin position="148"/>
        <end position="220"/>
    </location>
</feature>
<evidence type="ECO:0000313" key="11">
    <source>
        <dbReference type="Proteomes" id="UP000751190"/>
    </source>
</evidence>
<evidence type="ECO:0000256" key="2">
    <source>
        <dbReference type="ARBA" id="ARBA00022448"/>
    </source>
</evidence>
<dbReference type="OMA" id="SHACADG"/>
<protein>
    <recommendedName>
        <fullName evidence="9">Cyclic nucleotide-binding domain-containing protein</fullName>
    </recommendedName>
</protein>
<name>A0A8J6C507_DIALT</name>
<sequence>MGRSTAAAPAPVDERRPTSVGESADADDRYCRSRTLDVFPDDEEVVQLPPAPPAARPPALAPVGAASSPRAPLGAAAGAAASASAGASLPELQLRVAELTEAQERQHAEGQAMLAELLREMRALKPMAASDAVPFLIARSAPVDPAVAAHDGHDAQSEPSHACADGAGAPATAAAVAPRSPHQRPSDGDKREGGWSGHGGAHRSGSTGGVGGGASNGRRGSRFGAAALEALHSMTGRIRDDSSARGPKRPSSPTGRSSAEGPVARLRRATRRASITPQHEGADSSTRGARARAQSFLSADHVGDALRNNRELNELIVAIERDQKRELERRGELPSDATPVQSTLCRRIVSVPAMSAMSCGSSSAAASPSTRKSKALGGLLQAQRAATRAQASKLVIHPDNRLKTRWDTLMICAVILSTVTVPFRLAFAIDFEPIMAPVTWIDTVCDIFFALDIVGNFFFGYRLAEEGGSVATTIILSHPAVVQHYARTWLVPDVVSTFPFDLVLGADSDAGRINRSLRMFRMFKLLRVFRMSRALDQLEHKLTALNPAIFRIVKLILLLLLLWHWIGCIWFTVRFFDLSGVPNLISANDPGLVQPAPLADIHLTAAEFAALPADARADARALMISKLIDQYSWIYFWGAATMSGEIVSTPRHAGEAWFTTFVAVLGVFLNAAVIGSASSAFSNLDAASARNKERLDKLRAFLRHKRTPTNISSRVLSYAEFAWTRSRTENERWLMQELPSTLRLQVMISLQRKLFTQIELFMRLPVAISCSIISCMKPLICLPDEEIMSSSDNVGLFFITEGTVSVIRRGGRGSADEKTGELRDGDFFGERSLLGSFDADESIVAQGFVNLMVLYATEFKKLSEAHPEIADTMAKLRDNQQRAASAARALVTRARAISGNLKRRPMERMVNKVRGGELKSTLWADAGKSLATARDSGSTTGDSTHARVSTGGRAHAALSCVAESAAGRAATSRSSGQVEARSASGSTVGADCGTSAPPSRRSSRPGSRAVLEAAAAEGVGAARADEAGRSSPPPPRAVNI</sequence>
<feature type="region of interest" description="Disordered" evidence="7">
    <location>
        <begin position="931"/>
        <end position="950"/>
    </location>
</feature>
<evidence type="ECO:0000256" key="5">
    <source>
        <dbReference type="ARBA" id="ARBA00023065"/>
    </source>
</evidence>
<keyword evidence="2" id="KW-0813">Transport</keyword>
<dbReference type="SUPFAM" id="SSF51206">
    <property type="entry name" value="cAMP-binding domain-like"/>
    <property type="match status" value="1"/>
</dbReference>
<dbReference type="InterPro" id="IPR000595">
    <property type="entry name" value="cNMP-bd_dom"/>
</dbReference>
<evidence type="ECO:0000256" key="7">
    <source>
        <dbReference type="SAM" id="MobiDB-lite"/>
    </source>
</evidence>
<dbReference type="InterPro" id="IPR018490">
    <property type="entry name" value="cNMP-bd_dom_sf"/>
</dbReference>
<organism evidence="10 11">
    <name type="scientific">Diacronema lutheri</name>
    <name type="common">Unicellular marine alga</name>
    <name type="synonym">Monochrysis lutheri</name>
    <dbReference type="NCBI Taxonomy" id="2081491"/>
    <lineage>
        <taxon>Eukaryota</taxon>
        <taxon>Haptista</taxon>
        <taxon>Haptophyta</taxon>
        <taxon>Pavlovophyceae</taxon>
        <taxon>Pavlovales</taxon>
        <taxon>Pavlovaceae</taxon>
        <taxon>Diacronema</taxon>
    </lineage>
</organism>
<dbReference type="EMBL" id="JAGTXO010000031">
    <property type="protein sequence ID" value="KAG8460674.1"/>
    <property type="molecule type" value="Genomic_DNA"/>
</dbReference>
<dbReference type="PROSITE" id="PS50042">
    <property type="entry name" value="CNMP_BINDING_3"/>
    <property type="match status" value="1"/>
</dbReference>
<feature type="region of interest" description="Disordered" evidence="7">
    <location>
        <begin position="968"/>
        <end position="1040"/>
    </location>
</feature>
<feature type="compositionally biased region" description="Polar residues" evidence="7">
    <location>
        <begin position="273"/>
        <end position="287"/>
    </location>
</feature>
<dbReference type="Proteomes" id="UP000751190">
    <property type="component" value="Unassembled WGS sequence"/>
</dbReference>
<feature type="region of interest" description="Disordered" evidence="7">
    <location>
        <begin position="1"/>
        <end position="87"/>
    </location>
</feature>
<feature type="region of interest" description="Disordered" evidence="7">
    <location>
        <begin position="234"/>
        <end position="293"/>
    </location>
</feature>
<feature type="transmembrane region" description="Helical" evidence="8">
    <location>
        <begin position="408"/>
        <end position="427"/>
    </location>
</feature>
<keyword evidence="3 8" id="KW-0812">Transmembrane</keyword>
<dbReference type="PANTHER" id="PTHR45689:SF5">
    <property type="entry name" value="I[[H]] CHANNEL, ISOFORM E"/>
    <property type="match status" value="1"/>
</dbReference>
<feature type="compositionally biased region" description="Basic and acidic residues" evidence="7">
    <location>
        <begin position="26"/>
        <end position="35"/>
    </location>
</feature>
<feature type="compositionally biased region" description="Gly residues" evidence="7">
    <location>
        <begin position="206"/>
        <end position="215"/>
    </location>
</feature>
<keyword evidence="5" id="KW-0406">Ion transport</keyword>
<dbReference type="AlphaFoldDB" id="A0A8J6C507"/>
<dbReference type="InterPro" id="IPR014710">
    <property type="entry name" value="RmlC-like_jellyroll"/>
</dbReference>
<dbReference type="Gene3D" id="2.60.120.10">
    <property type="entry name" value="Jelly Rolls"/>
    <property type="match status" value="1"/>
</dbReference>
<keyword evidence="11" id="KW-1185">Reference proteome</keyword>
<dbReference type="Pfam" id="PF00027">
    <property type="entry name" value="cNMP_binding"/>
    <property type="match status" value="1"/>
</dbReference>
<feature type="compositionally biased region" description="Low complexity" evidence="7">
    <location>
        <begin position="61"/>
        <end position="87"/>
    </location>
</feature>
<feature type="compositionally biased region" description="Basic and acidic residues" evidence="7">
    <location>
        <begin position="184"/>
        <end position="193"/>
    </location>
</feature>
<feature type="compositionally biased region" description="Pro residues" evidence="7">
    <location>
        <begin position="1031"/>
        <end position="1040"/>
    </location>
</feature>
<dbReference type="SUPFAM" id="SSF81324">
    <property type="entry name" value="Voltage-gated potassium channels"/>
    <property type="match status" value="1"/>
</dbReference>
<dbReference type="GO" id="GO:0003254">
    <property type="term" value="P:regulation of membrane depolarization"/>
    <property type="evidence" value="ECO:0007669"/>
    <property type="project" value="TreeGrafter"/>
</dbReference>
<feature type="transmembrane region" description="Helical" evidence="8">
    <location>
        <begin position="555"/>
        <end position="573"/>
    </location>
</feature>
<gene>
    <name evidence="10" type="ORF">KFE25_011449</name>
</gene>
<feature type="compositionally biased region" description="Pro residues" evidence="7">
    <location>
        <begin position="49"/>
        <end position="60"/>
    </location>
</feature>
<reference evidence="10" key="1">
    <citation type="submission" date="2021-05" db="EMBL/GenBank/DDBJ databases">
        <title>The genome of the haptophyte Pavlova lutheri (Diacronema luteri, Pavlovales) - a model for lipid biosynthesis in eukaryotic algae.</title>
        <authorList>
            <person name="Hulatt C.J."/>
            <person name="Posewitz M.C."/>
        </authorList>
    </citation>
    <scope>NUCLEOTIDE SEQUENCE</scope>
    <source>
        <strain evidence="10">NIVA-4/92</strain>
    </source>
</reference>
<dbReference type="OrthoDB" id="415460at2759"/>
<dbReference type="GO" id="GO:0098855">
    <property type="term" value="C:HCN channel complex"/>
    <property type="evidence" value="ECO:0007669"/>
    <property type="project" value="TreeGrafter"/>
</dbReference>
<feature type="compositionally biased region" description="Low complexity" evidence="7">
    <location>
        <begin position="997"/>
        <end position="1022"/>
    </location>
</feature>
<evidence type="ECO:0000313" key="10">
    <source>
        <dbReference type="EMBL" id="KAG8460674.1"/>
    </source>
</evidence>
<dbReference type="Gene3D" id="1.10.287.70">
    <property type="match status" value="1"/>
</dbReference>
<dbReference type="Pfam" id="PF00520">
    <property type="entry name" value="Ion_trans"/>
    <property type="match status" value="1"/>
</dbReference>
<dbReference type="CDD" id="cd00038">
    <property type="entry name" value="CAP_ED"/>
    <property type="match status" value="1"/>
</dbReference>
<dbReference type="PANTHER" id="PTHR45689">
    <property type="entry name" value="I[[H]] CHANNEL, ISOFORM E"/>
    <property type="match status" value="1"/>
</dbReference>
<feature type="compositionally biased region" description="Low complexity" evidence="7">
    <location>
        <begin position="162"/>
        <end position="177"/>
    </location>
</feature>
<comment type="caution">
    <text evidence="10">The sequence shown here is derived from an EMBL/GenBank/DDBJ whole genome shotgun (WGS) entry which is preliminary data.</text>
</comment>
<evidence type="ECO:0000256" key="4">
    <source>
        <dbReference type="ARBA" id="ARBA00022989"/>
    </source>
</evidence>
<evidence type="ECO:0000256" key="6">
    <source>
        <dbReference type="ARBA" id="ARBA00023136"/>
    </source>
</evidence>
<feature type="domain" description="Cyclic nucleotide-binding" evidence="9">
    <location>
        <begin position="796"/>
        <end position="862"/>
    </location>
</feature>
<dbReference type="InterPro" id="IPR005821">
    <property type="entry name" value="Ion_trans_dom"/>
</dbReference>
<comment type="subcellular location">
    <subcellularLocation>
        <location evidence="1">Membrane</location>
        <topology evidence="1">Multi-pass membrane protein</topology>
    </subcellularLocation>
</comment>
<accession>A0A8J6C507</accession>
<evidence type="ECO:0000259" key="9">
    <source>
        <dbReference type="PROSITE" id="PS50042"/>
    </source>
</evidence>